<dbReference type="InterPro" id="IPR011042">
    <property type="entry name" value="6-blade_b-propeller_TolB-like"/>
</dbReference>
<dbReference type="GO" id="GO:0004341">
    <property type="term" value="F:gluconolactonase activity"/>
    <property type="evidence" value="ECO:0007669"/>
    <property type="project" value="TreeGrafter"/>
</dbReference>
<evidence type="ECO:0000259" key="5">
    <source>
        <dbReference type="Pfam" id="PF08450"/>
    </source>
</evidence>
<dbReference type="GO" id="GO:0019853">
    <property type="term" value="P:L-ascorbic acid biosynthetic process"/>
    <property type="evidence" value="ECO:0007669"/>
    <property type="project" value="TreeGrafter"/>
</dbReference>
<keyword evidence="3" id="KW-0862">Zinc</keyword>
<dbReference type="Pfam" id="PF08450">
    <property type="entry name" value="SGL"/>
    <property type="match status" value="1"/>
</dbReference>
<sequence>MLKQIIFGIFLCTTAVECYRVVQVTSPTIGASSSTFWDCRTKSLYYSDYFGSLLYRYDYVANIHYTATIVGNTLGISGLIPLNCAVNQYLVTIEDCVAVVYWDGFSSTAIKLREVVCVGQGIADQVITYSKADPTRRLFTGTAGINYCNVAFPAESSLFRFDRIQGLVKNFNGMRTSGAMDWNIATGQFYHKDICDLTLMEYQWSPINGALSNGRPVFQFTDTNTYADAMTIDKFGMLYVTLYNGSSVVKINPRTSTILETYVLPARFPSSITFCGPLLDNLCVSTGNFPVDATSGLPASDPVTANDGKLYMIKDISTRGTCDRRLCL</sequence>
<name>A0A9Q0N5Y1_9DIPT</name>
<dbReference type="GO" id="GO:0005509">
    <property type="term" value="F:calcium ion binding"/>
    <property type="evidence" value="ECO:0007669"/>
    <property type="project" value="TreeGrafter"/>
</dbReference>
<keyword evidence="3" id="KW-0479">Metal-binding</keyword>
<comment type="similarity">
    <text evidence="1">Belongs to the SMP-30/CGR1 family.</text>
</comment>
<comment type="caution">
    <text evidence="6">The sequence shown here is derived from an EMBL/GenBank/DDBJ whole genome shotgun (WGS) entry which is preliminary data.</text>
</comment>
<reference evidence="6" key="1">
    <citation type="submission" date="2022-07" db="EMBL/GenBank/DDBJ databases">
        <authorList>
            <person name="Trinca V."/>
            <person name="Uliana J.V.C."/>
            <person name="Torres T.T."/>
            <person name="Ward R.J."/>
            <person name="Monesi N."/>
        </authorList>
    </citation>
    <scope>NUCLEOTIDE SEQUENCE</scope>
    <source>
        <strain evidence="6">HSMRA1968</strain>
        <tissue evidence="6">Whole embryos</tissue>
    </source>
</reference>
<dbReference type="Proteomes" id="UP001151699">
    <property type="component" value="Chromosome B"/>
</dbReference>
<protein>
    <submittedName>
        <fullName evidence="6">Sugar lactone lactonase YvrE</fullName>
    </submittedName>
</protein>
<dbReference type="InterPro" id="IPR005511">
    <property type="entry name" value="SMP-30"/>
</dbReference>
<gene>
    <name evidence="6" type="primary">yvrE_1</name>
    <name evidence="6" type="ORF">Bhyg_08752</name>
</gene>
<dbReference type="SUPFAM" id="SSF63829">
    <property type="entry name" value="Calcium-dependent phosphotriesterase"/>
    <property type="match status" value="1"/>
</dbReference>
<evidence type="ECO:0000256" key="4">
    <source>
        <dbReference type="SAM" id="SignalP"/>
    </source>
</evidence>
<dbReference type="AlphaFoldDB" id="A0A9Q0N5Y1"/>
<dbReference type="Gene3D" id="2.120.10.30">
    <property type="entry name" value="TolB, C-terminal domain"/>
    <property type="match status" value="1"/>
</dbReference>
<keyword evidence="4" id="KW-0732">Signal</keyword>
<feature type="signal peptide" evidence="4">
    <location>
        <begin position="1"/>
        <end position="18"/>
    </location>
</feature>
<evidence type="ECO:0000256" key="3">
    <source>
        <dbReference type="PIRSR" id="PIRSR605511-2"/>
    </source>
</evidence>
<dbReference type="OrthoDB" id="423498at2759"/>
<evidence type="ECO:0000256" key="2">
    <source>
        <dbReference type="PIRSR" id="PIRSR605511-1"/>
    </source>
</evidence>
<evidence type="ECO:0000313" key="6">
    <source>
        <dbReference type="EMBL" id="KAJ6643787.1"/>
    </source>
</evidence>
<feature type="active site" description="Proton donor/acceptor" evidence="2">
    <location>
        <position position="228"/>
    </location>
</feature>
<dbReference type="InterPro" id="IPR013658">
    <property type="entry name" value="SGL"/>
</dbReference>
<feature type="domain" description="SMP-30/Gluconolactonase/LRE-like region" evidence="5">
    <location>
        <begin position="34"/>
        <end position="287"/>
    </location>
</feature>
<keyword evidence="7" id="KW-1185">Reference proteome</keyword>
<proteinExistence type="inferred from homology"/>
<comment type="cofactor">
    <cofactor evidence="3">
        <name>Zn(2+)</name>
        <dbReference type="ChEBI" id="CHEBI:29105"/>
    </cofactor>
    <text evidence="3">Binds 1 divalent metal cation per subunit.</text>
</comment>
<accession>A0A9Q0N5Y1</accession>
<dbReference type="PANTHER" id="PTHR10907">
    <property type="entry name" value="REGUCALCIN"/>
    <property type="match status" value="1"/>
</dbReference>
<feature type="chain" id="PRO_5040391932" evidence="4">
    <location>
        <begin position="19"/>
        <end position="328"/>
    </location>
</feature>
<dbReference type="PANTHER" id="PTHR10907:SF66">
    <property type="entry name" value="MIP34848P1-RELATED"/>
    <property type="match status" value="1"/>
</dbReference>
<organism evidence="6 7">
    <name type="scientific">Pseudolycoriella hygida</name>
    <dbReference type="NCBI Taxonomy" id="35572"/>
    <lineage>
        <taxon>Eukaryota</taxon>
        <taxon>Metazoa</taxon>
        <taxon>Ecdysozoa</taxon>
        <taxon>Arthropoda</taxon>
        <taxon>Hexapoda</taxon>
        <taxon>Insecta</taxon>
        <taxon>Pterygota</taxon>
        <taxon>Neoptera</taxon>
        <taxon>Endopterygota</taxon>
        <taxon>Diptera</taxon>
        <taxon>Nematocera</taxon>
        <taxon>Sciaroidea</taxon>
        <taxon>Sciaridae</taxon>
        <taxon>Pseudolycoriella</taxon>
    </lineage>
</organism>
<feature type="binding site" evidence="3">
    <location>
        <position position="228"/>
    </location>
    <ligand>
        <name>a divalent metal cation</name>
        <dbReference type="ChEBI" id="CHEBI:60240"/>
    </ligand>
</feature>
<evidence type="ECO:0000256" key="1">
    <source>
        <dbReference type="ARBA" id="ARBA00008853"/>
    </source>
</evidence>
<dbReference type="EMBL" id="WJQU01000002">
    <property type="protein sequence ID" value="KAJ6643787.1"/>
    <property type="molecule type" value="Genomic_DNA"/>
</dbReference>
<evidence type="ECO:0000313" key="7">
    <source>
        <dbReference type="Proteomes" id="UP001151699"/>
    </source>
</evidence>
<dbReference type="PRINTS" id="PR01790">
    <property type="entry name" value="SMP30FAMILY"/>
</dbReference>